<dbReference type="SUPFAM" id="SSF53213">
    <property type="entry name" value="LigB-like"/>
    <property type="match status" value="1"/>
</dbReference>
<organism evidence="7 8">
    <name type="scientific">Endobacter medicaginis</name>
    <dbReference type="NCBI Taxonomy" id="1181271"/>
    <lineage>
        <taxon>Bacteria</taxon>
        <taxon>Pseudomonadati</taxon>
        <taxon>Pseudomonadota</taxon>
        <taxon>Alphaproteobacteria</taxon>
        <taxon>Acetobacterales</taxon>
        <taxon>Acetobacteraceae</taxon>
        <taxon>Endobacter</taxon>
    </lineage>
</organism>
<dbReference type="Proteomes" id="UP000565205">
    <property type="component" value="Unassembled WGS sequence"/>
</dbReference>
<keyword evidence="5" id="KW-0560">Oxidoreductase</keyword>
<comment type="caution">
    <text evidence="7">The sequence shown here is derived from an EMBL/GenBank/DDBJ whole genome shotgun (WGS) entry which is preliminary data.</text>
</comment>
<dbReference type="InterPro" id="IPR014436">
    <property type="entry name" value="Extradiol_dOase_DODA"/>
</dbReference>
<dbReference type="GO" id="GO:0008198">
    <property type="term" value="F:ferrous iron binding"/>
    <property type="evidence" value="ECO:0007669"/>
    <property type="project" value="InterPro"/>
</dbReference>
<evidence type="ECO:0000256" key="4">
    <source>
        <dbReference type="ARBA" id="ARBA00022833"/>
    </source>
</evidence>
<evidence type="ECO:0000313" key="7">
    <source>
        <dbReference type="EMBL" id="NVN29534.1"/>
    </source>
</evidence>
<proteinExistence type="inferred from homology"/>
<dbReference type="AlphaFoldDB" id="A0A850NKU0"/>
<reference evidence="7 8" key="1">
    <citation type="submission" date="2020-06" db="EMBL/GenBank/DDBJ databases">
        <title>Description of novel acetic acid bacteria.</title>
        <authorList>
            <person name="Sombolestani A."/>
        </authorList>
    </citation>
    <scope>NUCLEOTIDE SEQUENCE [LARGE SCALE GENOMIC DNA]</scope>
    <source>
        <strain evidence="7 8">LMG 26838</strain>
    </source>
</reference>
<evidence type="ECO:0000256" key="3">
    <source>
        <dbReference type="ARBA" id="ARBA00022723"/>
    </source>
</evidence>
<evidence type="ECO:0000256" key="1">
    <source>
        <dbReference type="ARBA" id="ARBA00001947"/>
    </source>
</evidence>
<evidence type="ECO:0000256" key="2">
    <source>
        <dbReference type="ARBA" id="ARBA00007581"/>
    </source>
</evidence>
<accession>A0A850NKU0</accession>
<dbReference type="RefSeq" id="WP_176622299.1">
    <property type="nucleotide sequence ID" value="NZ_JABXXQ010000044.1"/>
</dbReference>
<keyword evidence="4" id="KW-0862">Zinc</keyword>
<dbReference type="CDD" id="cd07363">
    <property type="entry name" value="45_DOPA_Dioxygenase"/>
    <property type="match status" value="1"/>
</dbReference>
<comment type="similarity">
    <text evidence="2">Belongs to the DODA-type extradiol aromatic ring-opening dioxygenase family.</text>
</comment>
<evidence type="ECO:0000313" key="8">
    <source>
        <dbReference type="Proteomes" id="UP000565205"/>
    </source>
</evidence>
<name>A0A850NKU0_9PROT</name>
<evidence type="ECO:0000259" key="6">
    <source>
        <dbReference type="Pfam" id="PF02900"/>
    </source>
</evidence>
<dbReference type="PANTHER" id="PTHR30096">
    <property type="entry name" value="4,5-DOPA DIOXYGENASE EXTRADIOL-LIKE PROTEIN"/>
    <property type="match status" value="1"/>
</dbReference>
<feature type="non-terminal residue" evidence="7">
    <location>
        <position position="1"/>
    </location>
</feature>
<protein>
    <submittedName>
        <fullName evidence="7">Dioxygenase</fullName>
    </submittedName>
</protein>
<gene>
    <name evidence="7" type="ORF">HUK83_04190</name>
</gene>
<dbReference type="Pfam" id="PF02900">
    <property type="entry name" value="LigB"/>
    <property type="match status" value="1"/>
</dbReference>
<feature type="domain" description="Extradiol ring-cleavage dioxygenase class III enzyme subunit B" evidence="6">
    <location>
        <begin position="4"/>
        <end position="144"/>
    </location>
</feature>
<dbReference type="InterPro" id="IPR004183">
    <property type="entry name" value="Xdiol_dOase_suB"/>
</dbReference>
<comment type="cofactor">
    <cofactor evidence="1">
        <name>Zn(2+)</name>
        <dbReference type="ChEBI" id="CHEBI:29105"/>
    </cofactor>
</comment>
<evidence type="ECO:0000256" key="5">
    <source>
        <dbReference type="ARBA" id="ARBA00023002"/>
    </source>
</evidence>
<keyword evidence="3" id="KW-0479">Metal-binding</keyword>
<dbReference type="GO" id="GO:0008270">
    <property type="term" value="F:zinc ion binding"/>
    <property type="evidence" value="ECO:0007669"/>
    <property type="project" value="InterPro"/>
</dbReference>
<keyword evidence="7" id="KW-0223">Dioxygenase</keyword>
<dbReference type="EMBL" id="JABXXQ010000044">
    <property type="protein sequence ID" value="NVN29534.1"/>
    <property type="molecule type" value="Genomic_DNA"/>
</dbReference>
<sequence>AALLGEAGFAASIDPSRGLDHGAFVPLKLAFPEADIPLVEMSLDRSRDPLLHLRAGQALAPLRDEGVLIIGSGMSFHNMRGYGDPRSTTPSEAFDAWLTETATLSGPERAERLARWTQAPSARFAHPEEEHLLPLMVAAGASEQPGQRIFHDLILETAISAFRFL</sequence>
<dbReference type="Gene3D" id="3.40.830.10">
    <property type="entry name" value="LigB-like"/>
    <property type="match status" value="1"/>
</dbReference>
<dbReference type="GO" id="GO:0016702">
    <property type="term" value="F:oxidoreductase activity, acting on single donors with incorporation of molecular oxygen, incorporation of two atoms of oxygen"/>
    <property type="evidence" value="ECO:0007669"/>
    <property type="project" value="UniProtKB-ARBA"/>
</dbReference>
<dbReference type="PANTHER" id="PTHR30096:SF0">
    <property type="entry name" value="4,5-DOPA DIOXYGENASE EXTRADIOL-LIKE PROTEIN"/>
    <property type="match status" value="1"/>
</dbReference>